<dbReference type="Proteomes" id="UP000319976">
    <property type="component" value="Chromosome"/>
</dbReference>
<reference evidence="1 2" key="1">
    <citation type="submission" date="2019-02" db="EMBL/GenBank/DDBJ databases">
        <title>Deep-cultivation of Planctomycetes and their phenomic and genomic characterization uncovers novel biology.</title>
        <authorList>
            <person name="Wiegand S."/>
            <person name="Jogler M."/>
            <person name="Boedeker C."/>
            <person name="Pinto D."/>
            <person name="Vollmers J."/>
            <person name="Rivas-Marin E."/>
            <person name="Kohn T."/>
            <person name="Peeters S.H."/>
            <person name="Heuer A."/>
            <person name="Rast P."/>
            <person name="Oberbeckmann S."/>
            <person name="Bunk B."/>
            <person name="Jeske O."/>
            <person name="Meyerdierks A."/>
            <person name="Storesund J.E."/>
            <person name="Kallscheuer N."/>
            <person name="Luecker S."/>
            <person name="Lage O.M."/>
            <person name="Pohl T."/>
            <person name="Merkel B.J."/>
            <person name="Hornburger P."/>
            <person name="Mueller R.-W."/>
            <person name="Bruemmer F."/>
            <person name="Labrenz M."/>
            <person name="Spormann A.M."/>
            <person name="Op den Camp H."/>
            <person name="Overmann J."/>
            <person name="Amann R."/>
            <person name="Jetten M.S.M."/>
            <person name="Mascher T."/>
            <person name="Medema M.H."/>
            <person name="Devos D.P."/>
            <person name="Kaster A.-K."/>
            <person name="Ovreas L."/>
            <person name="Rohde M."/>
            <person name="Galperin M.Y."/>
            <person name="Jogler C."/>
        </authorList>
    </citation>
    <scope>NUCLEOTIDE SEQUENCE [LARGE SCALE GENOMIC DNA]</scope>
    <source>
        <strain evidence="1 2">V22</strain>
    </source>
</reference>
<dbReference type="KEGG" id="chya:V22_11640"/>
<evidence type="ECO:0000313" key="2">
    <source>
        <dbReference type="Proteomes" id="UP000319976"/>
    </source>
</evidence>
<keyword evidence="2" id="KW-1185">Reference proteome</keyword>
<accession>A0A517T6C8</accession>
<protein>
    <recommendedName>
        <fullName evidence="3">DUF3891 domain-containing protein</fullName>
    </recommendedName>
</protein>
<proteinExistence type="predicted"/>
<dbReference type="EMBL" id="CP036316">
    <property type="protein sequence ID" value="QDT63935.1"/>
    <property type="molecule type" value="Genomic_DNA"/>
</dbReference>
<dbReference type="Pfam" id="PF13030">
    <property type="entry name" value="DUF3891"/>
    <property type="match status" value="2"/>
</dbReference>
<evidence type="ECO:0008006" key="3">
    <source>
        <dbReference type="Google" id="ProtNLM"/>
    </source>
</evidence>
<name>A0A517T6C8_9PLAN</name>
<gene>
    <name evidence="1" type="ORF">V22_11640</name>
</gene>
<dbReference type="InterPro" id="IPR024992">
    <property type="entry name" value="DUF3891"/>
</dbReference>
<dbReference type="OrthoDB" id="286277at2"/>
<evidence type="ECO:0000313" key="1">
    <source>
        <dbReference type="EMBL" id="QDT63935.1"/>
    </source>
</evidence>
<dbReference type="RefSeq" id="WP_145260663.1">
    <property type="nucleotide sequence ID" value="NZ_CP036316.1"/>
</dbReference>
<dbReference type="AlphaFoldDB" id="A0A517T6C8"/>
<organism evidence="1 2">
    <name type="scientific">Calycomorphotria hydatis</name>
    <dbReference type="NCBI Taxonomy" id="2528027"/>
    <lineage>
        <taxon>Bacteria</taxon>
        <taxon>Pseudomonadati</taxon>
        <taxon>Planctomycetota</taxon>
        <taxon>Planctomycetia</taxon>
        <taxon>Planctomycetales</taxon>
        <taxon>Planctomycetaceae</taxon>
        <taxon>Calycomorphotria</taxon>
    </lineage>
</organism>
<sequence length="363" mass="41609">MIRRETEEGWLLISQVDHAHLAARIAAAWGNKQIPKLPVPDMLLPAIREHDEGWRDWEQAPEVDLETGKPYAFHETPMSTSAHIWSESITRSGRGTAMLSEALDHLEETGESLDENGARILETVLSYRPTFTQFDLNCDLPDIDTETIQATLEVLQNARVVRHDYYPLPGDVYSVDLQMDGASPFGELWVSQHFCDLAEGVLESRAGQFEEVMVARRFLEEQKKVQETRQFKALRGFAGDSYSQLLDTGFRYVRIFDWMSLWLCLTEQHEPEEFVISQKKKIRVTLEPEPSELTAIVATEEQGNRLQVFRANPWPFRSDKPVEFSLPGVLIPDEPLEDDASLAIALDQGERVQVYWRFEPPHE</sequence>